<dbReference type="InterPro" id="IPR008892">
    <property type="entry name" value="COR413"/>
</dbReference>
<evidence type="ECO:0000313" key="7">
    <source>
        <dbReference type="EMBL" id="ANY40010.1"/>
    </source>
</evidence>
<feature type="transmembrane region" description="Helical" evidence="6">
    <location>
        <begin position="184"/>
        <end position="201"/>
    </location>
</feature>
<reference evidence="7" key="1">
    <citation type="submission" date="2015-07" db="EMBL/GenBank/DDBJ databases">
        <authorList>
            <person name="Noorani M."/>
        </authorList>
    </citation>
    <scope>NUCLEOTIDE SEQUENCE</scope>
</reference>
<protein>
    <submittedName>
        <fullName evidence="7">Cold-regulated COR413im</fullName>
    </submittedName>
</protein>
<evidence type="ECO:0000256" key="3">
    <source>
        <dbReference type="ARBA" id="ARBA00022692"/>
    </source>
</evidence>
<gene>
    <name evidence="7" type="primary">COR413im</name>
</gene>
<evidence type="ECO:0000256" key="4">
    <source>
        <dbReference type="ARBA" id="ARBA00022989"/>
    </source>
</evidence>
<evidence type="ECO:0000256" key="2">
    <source>
        <dbReference type="ARBA" id="ARBA00005852"/>
    </source>
</evidence>
<dbReference type="PANTHER" id="PTHR33596">
    <property type="entry name" value="COLD-REGULATED 413 PLASMA MEMBRANE PROTEIN 2"/>
    <property type="match status" value="1"/>
</dbReference>
<organism evidence="7">
    <name type="scientific">Phlox subulata</name>
    <dbReference type="NCBI Taxonomy" id="103544"/>
    <lineage>
        <taxon>Eukaryota</taxon>
        <taxon>Viridiplantae</taxon>
        <taxon>Streptophyta</taxon>
        <taxon>Embryophyta</taxon>
        <taxon>Tracheophyta</taxon>
        <taxon>Spermatophyta</taxon>
        <taxon>Magnoliopsida</taxon>
        <taxon>eudicotyledons</taxon>
        <taxon>Gunneridae</taxon>
        <taxon>Pentapetalae</taxon>
        <taxon>asterids</taxon>
        <taxon>Ericales</taxon>
        <taxon>Polemoniaceae</taxon>
        <taxon>Phlox</taxon>
    </lineage>
</organism>
<evidence type="ECO:0000256" key="6">
    <source>
        <dbReference type="SAM" id="Phobius"/>
    </source>
</evidence>
<feature type="transmembrane region" description="Helical" evidence="6">
    <location>
        <begin position="213"/>
        <end position="234"/>
    </location>
</feature>
<proteinExistence type="inferred from homology"/>
<keyword evidence="5 6" id="KW-0472">Membrane</keyword>
<keyword evidence="3 6" id="KW-0812">Transmembrane</keyword>
<comment type="similarity">
    <text evidence="2">Belongs to the Cold-regulated 413 protein family.</text>
</comment>
<dbReference type="GO" id="GO:0016020">
    <property type="term" value="C:membrane"/>
    <property type="evidence" value="ECO:0007669"/>
    <property type="project" value="UniProtKB-SubCell"/>
</dbReference>
<keyword evidence="4 6" id="KW-1133">Transmembrane helix</keyword>
<accession>A0A1B2BI35</accession>
<evidence type="ECO:0000256" key="1">
    <source>
        <dbReference type="ARBA" id="ARBA00004141"/>
    </source>
</evidence>
<comment type="subcellular location">
    <subcellularLocation>
        <location evidence="1">Membrane</location>
        <topology evidence="1">Multi-pass membrane protein</topology>
    </subcellularLocation>
</comment>
<dbReference type="EMBL" id="KT337406">
    <property type="protein sequence ID" value="ANY40010.1"/>
    <property type="molecule type" value="Genomic_DNA"/>
</dbReference>
<evidence type="ECO:0000256" key="5">
    <source>
        <dbReference type="ARBA" id="ARBA00023136"/>
    </source>
</evidence>
<dbReference type="AlphaFoldDB" id="A0A1B2BI35"/>
<sequence>MMMMSVCLSSPRPASSLCNSKQSFLLSPKSQLQQINPPLLRLPHFAEFRSSFVGGGGFNPLLRNSRKKTKTKTKKGGFGGAVCYSSPLLAPHNLQWISTVSIAVLMVARGTAIQKSFLVPLFALQAHPNIIYWLKGEYGLWTAFLAILARLFFSFPGELELPFVSLLLAIVAPPQVTQLRGTQGGIIASFLIAGYLGYQHFNGAGNLKSAAEQGSIIPTLAISSLIGTFCLLLARF</sequence>
<name>A0A1B2BI35_9ERIC</name>
<dbReference type="PANTHER" id="PTHR33596:SF17">
    <property type="entry name" value="COLD-REGULATED 413 INNER MEMBRANE PROTEIN 1, CHLOROPLASTIC-RELATED"/>
    <property type="match status" value="1"/>
</dbReference>
<dbReference type="Pfam" id="PF05562">
    <property type="entry name" value="WCOR413"/>
    <property type="match status" value="1"/>
</dbReference>
<feature type="transmembrane region" description="Helical" evidence="6">
    <location>
        <begin position="159"/>
        <end position="177"/>
    </location>
</feature>